<evidence type="ECO:0000256" key="3">
    <source>
        <dbReference type="ARBA" id="ARBA00022833"/>
    </source>
</evidence>
<organism evidence="9">
    <name type="scientific">Drosophila rhopaloa</name>
    <name type="common">Fruit fly</name>
    <dbReference type="NCBI Taxonomy" id="1041015"/>
    <lineage>
        <taxon>Eukaryota</taxon>
        <taxon>Metazoa</taxon>
        <taxon>Ecdysozoa</taxon>
        <taxon>Arthropoda</taxon>
        <taxon>Hexapoda</taxon>
        <taxon>Insecta</taxon>
        <taxon>Pterygota</taxon>
        <taxon>Neoptera</taxon>
        <taxon>Endopterygota</taxon>
        <taxon>Diptera</taxon>
        <taxon>Brachycera</taxon>
        <taxon>Muscomorpha</taxon>
        <taxon>Ephydroidea</taxon>
        <taxon>Drosophilidae</taxon>
        <taxon>Drosophila</taxon>
        <taxon>Sophophora</taxon>
    </lineage>
</organism>
<reference evidence="9" key="2">
    <citation type="submission" date="2025-04" db="UniProtKB">
        <authorList>
            <consortium name="RefSeq"/>
        </authorList>
    </citation>
    <scope>IDENTIFICATION</scope>
</reference>
<feature type="compositionally biased region" description="Basic residues" evidence="5">
    <location>
        <begin position="715"/>
        <end position="733"/>
    </location>
</feature>
<feature type="compositionally biased region" description="Basic and acidic residues" evidence="5">
    <location>
        <begin position="672"/>
        <end position="681"/>
    </location>
</feature>
<dbReference type="OrthoDB" id="7872077at2759"/>
<evidence type="ECO:0000313" key="9">
    <source>
        <dbReference type="RefSeq" id="XP_016982859.1"/>
    </source>
</evidence>
<keyword evidence="3 4" id="KW-0862">Zinc</keyword>
<dbReference type="InterPro" id="IPR000571">
    <property type="entry name" value="Znf_CCCH"/>
</dbReference>
<feature type="compositionally biased region" description="Basic residues" evidence="5">
    <location>
        <begin position="743"/>
        <end position="753"/>
    </location>
</feature>
<dbReference type="GO" id="GO:0003723">
    <property type="term" value="F:RNA binding"/>
    <property type="evidence" value="ECO:0007669"/>
    <property type="project" value="TreeGrafter"/>
</dbReference>
<dbReference type="Pfam" id="PF18044">
    <property type="entry name" value="zf-CCCH_4"/>
    <property type="match status" value="1"/>
</dbReference>
<evidence type="ECO:0000256" key="1">
    <source>
        <dbReference type="ARBA" id="ARBA00022723"/>
    </source>
</evidence>
<dbReference type="PANTHER" id="PTHR46582">
    <property type="entry name" value="ZINC FINGER CCCH DOMAIN-CONTAINING PROTEIN 18"/>
    <property type="match status" value="1"/>
</dbReference>
<evidence type="ECO:0000256" key="4">
    <source>
        <dbReference type="PROSITE-ProRule" id="PRU00723"/>
    </source>
</evidence>
<accession>A0A6P4F1G6</accession>
<feature type="domain" description="C3H1-type" evidence="6">
    <location>
        <begin position="442"/>
        <end position="468"/>
    </location>
</feature>
<dbReference type="AlphaFoldDB" id="A0A6P4F1G6"/>
<gene>
    <name evidence="9" type="primary">LOC108047260</name>
    <name evidence="7" type="synonym">108047260</name>
</gene>
<feature type="region of interest" description="Disordered" evidence="5">
    <location>
        <begin position="401"/>
        <end position="437"/>
    </location>
</feature>
<reference evidence="7" key="3">
    <citation type="submission" date="2025-05" db="UniProtKB">
        <authorList>
            <consortium name="EnsemblMetazoa"/>
        </authorList>
    </citation>
    <scope>IDENTIFICATION</scope>
</reference>
<evidence type="ECO:0000259" key="6">
    <source>
        <dbReference type="PROSITE" id="PS50103"/>
    </source>
</evidence>
<evidence type="ECO:0000313" key="7">
    <source>
        <dbReference type="EnsemblMetazoa" id="XP_016982859.1"/>
    </source>
</evidence>
<dbReference type="RefSeq" id="XP_016982859.1">
    <property type="nucleotide sequence ID" value="XM_017127370.1"/>
</dbReference>
<dbReference type="Gene3D" id="4.10.1000.10">
    <property type="entry name" value="Zinc finger, CCCH-type"/>
    <property type="match status" value="1"/>
</dbReference>
<evidence type="ECO:0000256" key="2">
    <source>
        <dbReference type="ARBA" id="ARBA00022771"/>
    </source>
</evidence>
<keyword evidence="2 4" id="KW-0863">Zinc-finger</keyword>
<dbReference type="Proteomes" id="UP001652680">
    <property type="component" value="Unassembled WGS sequence"/>
</dbReference>
<name>A0A6P4F1G6_DRORH</name>
<feature type="compositionally biased region" description="Acidic residues" evidence="5">
    <location>
        <begin position="418"/>
        <end position="432"/>
    </location>
</feature>
<feature type="compositionally biased region" description="Low complexity" evidence="5">
    <location>
        <begin position="590"/>
        <end position="616"/>
    </location>
</feature>
<evidence type="ECO:0000256" key="5">
    <source>
        <dbReference type="SAM" id="MobiDB-lite"/>
    </source>
</evidence>
<keyword evidence="8" id="KW-1185">Reference proteome</keyword>
<dbReference type="InterPro" id="IPR052647">
    <property type="entry name" value="Zinc_finger_CCCH-type"/>
</dbReference>
<feature type="compositionally biased region" description="Low complexity" evidence="5">
    <location>
        <begin position="653"/>
        <end position="671"/>
    </location>
</feature>
<dbReference type="GO" id="GO:0008270">
    <property type="term" value="F:zinc ion binding"/>
    <property type="evidence" value="ECO:0007669"/>
    <property type="project" value="UniProtKB-KW"/>
</dbReference>
<dbReference type="EnsemblMetazoa" id="XM_017127370.1">
    <property type="protein sequence ID" value="XP_016982859.1"/>
    <property type="gene ID" value="LOC108047260"/>
</dbReference>
<feature type="region of interest" description="Disordered" evidence="5">
    <location>
        <begin position="575"/>
        <end position="796"/>
    </location>
</feature>
<dbReference type="GeneID" id="108047260"/>
<dbReference type="GO" id="GO:0071011">
    <property type="term" value="C:precatalytic spliceosome"/>
    <property type="evidence" value="ECO:0007669"/>
    <property type="project" value="TreeGrafter"/>
</dbReference>
<feature type="compositionally biased region" description="Low complexity" evidence="5">
    <location>
        <begin position="624"/>
        <end position="636"/>
    </location>
</feature>
<evidence type="ECO:0000313" key="8">
    <source>
        <dbReference type="Proteomes" id="UP001652680"/>
    </source>
</evidence>
<proteinExistence type="predicted"/>
<protein>
    <submittedName>
        <fullName evidence="9">Uncharacterized protein LOC108047260</fullName>
    </submittedName>
</protein>
<keyword evidence="1 4" id="KW-0479">Metal-binding</keyword>
<feature type="zinc finger region" description="C3H1-type" evidence="4">
    <location>
        <begin position="442"/>
        <end position="468"/>
    </location>
</feature>
<dbReference type="PANTHER" id="PTHR46582:SF1">
    <property type="entry name" value="ZINC FINGER CCCH DOMAIN-CONTAINING PROTEIN 18"/>
    <property type="match status" value="1"/>
</dbReference>
<dbReference type="InterPro" id="IPR041367">
    <property type="entry name" value="Znf-CCCH_4"/>
</dbReference>
<sequence>MSEPNENDKMLPPITESESTCLDLGQTELDDLKDAINVSSTNISTEECTSSKEEANNSFLYKPFDYTLHGLTDFEDQTIYSVTKESLEGTDCALSFDKQKDTTEVLTKNRTITTVNAKSLRNEESVKRFGSFQLENHDATLDQEADLNDIFCSTMINPEEIDSMFAVDETEISNRGTLKTTDSHKEMYYQKNMDNPIQNHKEFKKSNAKRKCSKTNSDNDLENIDTVPRNSLKLADNGLPVPHQNGVEHLRNKFEEFEKTVEKEPNIDTLLKNKIGKFNESGQLSKETDLEVKNNLDQSADKDTDLKVLKEASDNLIFQQLDIERPKKNINELKKTTFLESPQEQIPIGQRAIDLEDGEVTGEDNDFQKIEGSQISISHQKMKPKDKDTLSNNEMCKLLESGELSEDNTSGAEHDESADLEDGEVSGEDDNVPTDVSKKEVNGMPICRFHIRNACSWGNNCRFRHPEPNNKGNYVMFEKKFLPVAPALIPRGWPAFMTPCADTHQLNQAEKMVRRPRSPAASALGLNDMDTDPYYSKDQPEVQERLPLLPTPTFIELLMMQKNYQQSVALKRSVRNTAMPSKPRPIAWESRLSSSSTSTLQESPSSSSSPEGSPPRCARHNRSTIRTTTTASSSHLHSLKRQRSPSPPRFSIRGPRTPSRSPHTRSSVSTRPEPKRQRPDSSDSSESSSYESTTESSDDASSSSDSDTRGTSSRRTGKKNKTSSRAKKLKRYSSHTQASSSKYPKKHISKRRSPQTSSESSTKTPARNPPKLIPLAPKKGHSAEDNSYSAKKKQSRQKYLLLQLLRVEEQIAKKKQQRLKALKRSTN</sequence>
<feature type="region of interest" description="Disordered" evidence="5">
    <location>
        <begin position="513"/>
        <end position="545"/>
    </location>
</feature>
<feature type="compositionally biased region" description="Low complexity" evidence="5">
    <location>
        <begin position="682"/>
        <end position="714"/>
    </location>
</feature>
<reference evidence="8" key="1">
    <citation type="journal article" date="2021" name="Elife">
        <title>Highly contiguous assemblies of 101 drosophilid genomes.</title>
        <authorList>
            <person name="Kim B.Y."/>
            <person name="Wang J.R."/>
            <person name="Miller D.E."/>
            <person name="Barmina O."/>
            <person name="Delaney E."/>
            <person name="Thompson A."/>
            <person name="Comeault A.A."/>
            <person name="Peede D."/>
            <person name="D'Agostino E.R."/>
            <person name="Pelaez J."/>
            <person name="Aguilar J.M."/>
            <person name="Haji D."/>
            <person name="Matsunaga T."/>
            <person name="Armstrong E.E."/>
            <person name="Zych M."/>
            <person name="Ogawa Y."/>
            <person name="Stamenkovic-Radak M."/>
            <person name="Jelic M."/>
            <person name="Veselinovic M.S."/>
            <person name="Tanaskovic M."/>
            <person name="Eric P."/>
            <person name="Gao J.J."/>
            <person name="Katoh T.K."/>
            <person name="Toda M.J."/>
            <person name="Watabe H."/>
            <person name="Watada M."/>
            <person name="Davis J.S."/>
            <person name="Moyle L.C."/>
            <person name="Manoli G."/>
            <person name="Bertolini E."/>
            <person name="Kostal V."/>
            <person name="Hawley R.S."/>
            <person name="Takahashi A."/>
            <person name="Jones C.D."/>
            <person name="Price D.K."/>
            <person name="Whiteman N."/>
            <person name="Kopp A."/>
            <person name="Matute D.R."/>
            <person name="Petrov D.A."/>
        </authorList>
    </citation>
    <scope>NUCLEOTIDE SEQUENCE [LARGE SCALE GENOMIC DNA]</scope>
</reference>
<dbReference type="PROSITE" id="PS50103">
    <property type="entry name" value="ZF_C3H1"/>
    <property type="match status" value="1"/>
</dbReference>
<feature type="compositionally biased region" description="Polar residues" evidence="5">
    <location>
        <begin position="754"/>
        <end position="765"/>
    </location>
</feature>